<organism evidence="1 2">
    <name type="scientific">Rhodopirellula baltica SH28</name>
    <dbReference type="NCBI Taxonomy" id="993517"/>
    <lineage>
        <taxon>Bacteria</taxon>
        <taxon>Pseudomonadati</taxon>
        <taxon>Planctomycetota</taxon>
        <taxon>Planctomycetia</taxon>
        <taxon>Pirellulales</taxon>
        <taxon>Pirellulaceae</taxon>
        <taxon>Rhodopirellula</taxon>
    </lineage>
</organism>
<gene>
    <name evidence="1" type="ORF">RBSH_01053</name>
</gene>
<accession>K5DL51</accession>
<dbReference type="Proteomes" id="UP000007993">
    <property type="component" value="Unassembled WGS sequence"/>
</dbReference>
<dbReference type="PATRIC" id="fig|993517.3.peg.1149"/>
<protein>
    <submittedName>
        <fullName evidence="1">Uncharacterized protein</fullName>
    </submittedName>
</protein>
<evidence type="ECO:0000313" key="2">
    <source>
        <dbReference type="Proteomes" id="UP000007993"/>
    </source>
</evidence>
<reference evidence="1 2" key="1">
    <citation type="journal article" date="2013" name="Mar. Genomics">
        <title>Expression of sulfatases in Rhodopirellula baltica and the diversity of sulfatases in the genus Rhodopirellula.</title>
        <authorList>
            <person name="Wegner C.E."/>
            <person name="Richter-Heitmann T."/>
            <person name="Klindworth A."/>
            <person name="Klockow C."/>
            <person name="Richter M."/>
            <person name="Achstetter T."/>
            <person name="Glockner F.O."/>
            <person name="Harder J."/>
        </authorList>
    </citation>
    <scope>NUCLEOTIDE SEQUENCE [LARGE SCALE GENOMIC DNA]</scope>
    <source>
        <strain evidence="1 2">SH28</strain>
    </source>
</reference>
<sequence>MVAHKWQLVEGSRWLVWSRYRDAPLTRKLAQFCCDIGWDPLVERKLYQNTT</sequence>
<dbReference type="AlphaFoldDB" id="K5DL51"/>
<name>K5DL51_RHOBT</name>
<proteinExistence type="predicted"/>
<comment type="caution">
    <text evidence="1">The sequence shown here is derived from an EMBL/GenBank/DDBJ whole genome shotgun (WGS) entry which is preliminary data.</text>
</comment>
<evidence type="ECO:0000313" key="1">
    <source>
        <dbReference type="EMBL" id="EKK03604.1"/>
    </source>
</evidence>
<dbReference type="EMBL" id="AMCW01000022">
    <property type="protein sequence ID" value="EKK03604.1"/>
    <property type="molecule type" value="Genomic_DNA"/>
</dbReference>